<reference evidence="1 2" key="1">
    <citation type="journal article" date="2019" name="Nat. Med.">
        <title>A library of human gut bacterial isolates paired with longitudinal multiomics data enables mechanistic microbiome research.</title>
        <authorList>
            <person name="Poyet M."/>
            <person name="Groussin M."/>
            <person name="Gibbons S.M."/>
            <person name="Avila-Pacheco J."/>
            <person name="Jiang X."/>
            <person name="Kearney S.M."/>
            <person name="Perrotta A.R."/>
            <person name="Berdy B."/>
            <person name="Zhao S."/>
            <person name="Lieberman T.D."/>
            <person name="Swanson P.K."/>
            <person name="Smith M."/>
            <person name="Roesemann S."/>
            <person name="Alexander J.E."/>
            <person name="Rich S.A."/>
            <person name="Livny J."/>
            <person name="Vlamakis H."/>
            <person name="Clish C."/>
            <person name="Bullock K."/>
            <person name="Deik A."/>
            <person name="Scott J."/>
            <person name="Pierce K.A."/>
            <person name="Xavier R.J."/>
            <person name="Alm E.J."/>
        </authorList>
    </citation>
    <scope>NUCLEOTIDE SEQUENCE [LARGE SCALE GENOMIC DNA]</scope>
    <source>
        <strain evidence="1 2">BIOML-A2</strain>
    </source>
</reference>
<dbReference type="EMBL" id="WKPR01000009">
    <property type="protein sequence ID" value="MSB19989.1"/>
    <property type="molecule type" value="Genomic_DNA"/>
</dbReference>
<sequence>MVLDLPHGILSLDDFPFSPQTTMDELLTSGLPVRASSCDYFCATSPVSVDGTDFLPEFSFLAGHLLRLILRPCIEYPASMADQCERQQFRFVVCARWLFVRLGRPTEQPKGENRYIFPWGHISAVADISPRSEHNAGYIVLNYNQTV</sequence>
<protein>
    <submittedName>
        <fullName evidence="1">Uncharacterized protein</fullName>
    </submittedName>
</protein>
<comment type="caution">
    <text evidence="1">The sequence shown here is derived from an EMBL/GenBank/DDBJ whole genome shotgun (WGS) entry which is preliminary data.</text>
</comment>
<accession>A0A6I2R258</accession>
<name>A0A6I2R258_FLAPL</name>
<gene>
    <name evidence="1" type="ORF">GKE97_10725</name>
</gene>
<dbReference type="RefSeq" id="WP_108981768.1">
    <property type="nucleotide sequence ID" value="NZ_JAQLWY010000020.1"/>
</dbReference>
<evidence type="ECO:0000313" key="2">
    <source>
        <dbReference type="Proteomes" id="UP000434475"/>
    </source>
</evidence>
<evidence type="ECO:0000313" key="1">
    <source>
        <dbReference type="EMBL" id="MSB19989.1"/>
    </source>
</evidence>
<dbReference type="AlphaFoldDB" id="A0A6I2R258"/>
<dbReference type="Proteomes" id="UP000434475">
    <property type="component" value="Unassembled WGS sequence"/>
</dbReference>
<proteinExistence type="predicted"/>
<organism evidence="1 2">
    <name type="scientific">Flavonifractor plautii</name>
    <name type="common">Fusobacterium plautii</name>
    <dbReference type="NCBI Taxonomy" id="292800"/>
    <lineage>
        <taxon>Bacteria</taxon>
        <taxon>Bacillati</taxon>
        <taxon>Bacillota</taxon>
        <taxon>Clostridia</taxon>
        <taxon>Eubacteriales</taxon>
        <taxon>Oscillospiraceae</taxon>
        <taxon>Flavonifractor</taxon>
    </lineage>
</organism>